<sequence>MFGLMMAMTTNHVKAAGDPDFIKERRALYLKTAAMTGVPWNVLAAVDQYERNVRGSRRDLPDAEGPVAIWMAPERWAGTLNPEPRNPFYIDLFNGFGKDGNGDGQAMMDNPEDALFSMADYLSSFGLSKENLRLALWNYYHKDKAVAIIMEIADMYKRFGTIDLGERAFPIPRGYRYDYRSTWGARRGWGGLRIHEGTDLFADYGTPVRATSYGVIEMKGWNRYGGWRLGIRDPKNVYHYYGHLSGYAKNVKKGGIVKPGQMIGYVGSSGYGPEGTQGKFPPHLHYGMYKDNGKTEFSFDPYPYLRAWERQERMKK</sequence>
<dbReference type="InterPro" id="IPR011055">
    <property type="entry name" value="Dup_hybrid_motif"/>
</dbReference>
<evidence type="ECO:0000313" key="4">
    <source>
        <dbReference type="Proteomes" id="UP001596022"/>
    </source>
</evidence>
<reference evidence="4" key="1">
    <citation type="journal article" date="2019" name="Int. J. Syst. Evol. Microbiol.">
        <title>The Global Catalogue of Microorganisms (GCM) 10K type strain sequencing project: providing services to taxonomists for standard genome sequencing and annotation.</title>
        <authorList>
            <consortium name="The Broad Institute Genomics Platform"/>
            <consortium name="The Broad Institute Genome Sequencing Center for Infectious Disease"/>
            <person name="Wu L."/>
            <person name="Ma J."/>
        </authorList>
    </citation>
    <scope>NUCLEOTIDE SEQUENCE [LARGE SCALE GENOMIC DNA]</scope>
    <source>
        <strain evidence="4">CGMCC 1.16306</strain>
    </source>
</reference>
<accession>A0ABV9GP22</accession>
<organism evidence="3 4">
    <name type="scientific">Camelliibacillus cellulosilyticus</name>
    <dbReference type="NCBI Taxonomy" id="2174486"/>
    <lineage>
        <taxon>Bacteria</taxon>
        <taxon>Bacillati</taxon>
        <taxon>Bacillota</taxon>
        <taxon>Bacilli</taxon>
        <taxon>Bacillales</taxon>
        <taxon>Sporolactobacillaceae</taxon>
        <taxon>Camelliibacillus</taxon>
    </lineage>
</organism>
<dbReference type="Pfam" id="PF01551">
    <property type="entry name" value="Peptidase_M23"/>
    <property type="match status" value="1"/>
</dbReference>
<evidence type="ECO:0000259" key="2">
    <source>
        <dbReference type="Pfam" id="PF01551"/>
    </source>
</evidence>
<proteinExistence type="predicted"/>
<feature type="domain" description="M23ase beta-sheet core" evidence="2">
    <location>
        <begin position="194"/>
        <end position="292"/>
    </location>
</feature>
<dbReference type="Gene3D" id="2.70.70.10">
    <property type="entry name" value="Glucose Permease (Domain IIA)"/>
    <property type="match status" value="1"/>
</dbReference>
<dbReference type="RefSeq" id="WP_376845547.1">
    <property type="nucleotide sequence ID" value="NZ_JBHSFW010000001.1"/>
</dbReference>
<dbReference type="SUPFAM" id="SSF51261">
    <property type="entry name" value="Duplicated hybrid motif"/>
    <property type="match status" value="1"/>
</dbReference>
<dbReference type="InterPro" id="IPR050570">
    <property type="entry name" value="Cell_wall_metabolism_enzyme"/>
</dbReference>
<dbReference type="PANTHER" id="PTHR21666">
    <property type="entry name" value="PEPTIDASE-RELATED"/>
    <property type="match status" value="1"/>
</dbReference>
<gene>
    <name evidence="3" type="ORF">ACFO4N_06575</name>
</gene>
<name>A0ABV9GP22_9BACL</name>
<keyword evidence="1" id="KW-0732">Signal</keyword>
<dbReference type="Proteomes" id="UP001596022">
    <property type="component" value="Unassembled WGS sequence"/>
</dbReference>
<dbReference type="InterPro" id="IPR016047">
    <property type="entry name" value="M23ase_b-sheet_dom"/>
</dbReference>
<keyword evidence="4" id="KW-1185">Reference proteome</keyword>
<dbReference type="CDD" id="cd12797">
    <property type="entry name" value="M23_peptidase"/>
    <property type="match status" value="1"/>
</dbReference>
<dbReference type="InterPro" id="IPR023346">
    <property type="entry name" value="Lysozyme-like_dom_sf"/>
</dbReference>
<dbReference type="PANTHER" id="PTHR21666:SF289">
    <property type="entry name" value="L-ALA--D-GLU ENDOPEPTIDASE"/>
    <property type="match status" value="1"/>
</dbReference>
<evidence type="ECO:0000313" key="3">
    <source>
        <dbReference type="EMBL" id="MFC4618395.1"/>
    </source>
</evidence>
<evidence type="ECO:0000256" key="1">
    <source>
        <dbReference type="ARBA" id="ARBA00022729"/>
    </source>
</evidence>
<comment type="caution">
    <text evidence="3">The sequence shown here is derived from an EMBL/GenBank/DDBJ whole genome shotgun (WGS) entry which is preliminary data.</text>
</comment>
<dbReference type="EMBL" id="JBHSFW010000001">
    <property type="protein sequence ID" value="MFC4618395.1"/>
    <property type="molecule type" value="Genomic_DNA"/>
</dbReference>
<dbReference type="SUPFAM" id="SSF53955">
    <property type="entry name" value="Lysozyme-like"/>
    <property type="match status" value="1"/>
</dbReference>
<protein>
    <submittedName>
        <fullName evidence="3">M23 family metallopeptidase</fullName>
    </submittedName>
</protein>